<dbReference type="Proteomes" id="UP001595880">
    <property type="component" value="Unassembled WGS sequence"/>
</dbReference>
<comment type="caution">
    <text evidence="15">The sequence shown here is derived from an EMBL/GenBank/DDBJ whole genome shotgun (WGS) entry which is preliminary data.</text>
</comment>
<comment type="catalytic activity">
    <reaction evidence="11 12">
        <text>uridine(1498) in 16S rRNA + S-adenosyl-L-methionine = N(3)-methyluridine(1498) in 16S rRNA + S-adenosyl-L-homocysteine + H(+)</text>
        <dbReference type="Rhea" id="RHEA:42920"/>
        <dbReference type="Rhea" id="RHEA-COMP:10283"/>
        <dbReference type="Rhea" id="RHEA-COMP:10284"/>
        <dbReference type="ChEBI" id="CHEBI:15378"/>
        <dbReference type="ChEBI" id="CHEBI:57856"/>
        <dbReference type="ChEBI" id="CHEBI:59789"/>
        <dbReference type="ChEBI" id="CHEBI:65315"/>
        <dbReference type="ChEBI" id="CHEBI:74502"/>
        <dbReference type="EC" id="2.1.1.193"/>
    </reaction>
</comment>
<dbReference type="SUPFAM" id="SSF75217">
    <property type="entry name" value="alpha/beta knot"/>
    <property type="match status" value="1"/>
</dbReference>
<keyword evidence="6 12" id="KW-0698">rRNA processing</keyword>
<evidence type="ECO:0000256" key="6">
    <source>
        <dbReference type="ARBA" id="ARBA00022552"/>
    </source>
</evidence>
<dbReference type="NCBIfam" id="NF008691">
    <property type="entry name" value="PRK11713.1-4"/>
    <property type="match status" value="1"/>
</dbReference>
<dbReference type="GO" id="GO:0008168">
    <property type="term" value="F:methyltransferase activity"/>
    <property type="evidence" value="ECO:0007669"/>
    <property type="project" value="UniProtKB-KW"/>
</dbReference>
<keyword evidence="8 12" id="KW-0808">Transferase</keyword>
<dbReference type="Gene3D" id="3.40.1280.10">
    <property type="match status" value="1"/>
</dbReference>
<protein>
    <recommendedName>
        <fullName evidence="4 12">Ribosomal RNA small subunit methyltransferase E</fullName>
        <ecNumber evidence="3 12">2.1.1.193</ecNumber>
    </recommendedName>
</protein>
<feature type="domain" description="Ribosomal RNA small subunit methyltransferase E PUA-like" evidence="14">
    <location>
        <begin position="20"/>
        <end position="64"/>
    </location>
</feature>
<dbReference type="GO" id="GO:0032259">
    <property type="term" value="P:methylation"/>
    <property type="evidence" value="ECO:0007669"/>
    <property type="project" value="UniProtKB-KW"/>
</dbReference>
<evidence type="ECO:0000256" key="9">
    <source>
        <dbReference type="ARBA" id="ARBA00022691"/>
    </source>
</evidence>
<dbReference type="PANTHER" id="PTHR30027">
    <property type="entry name" value="RIBOSOMAL RNA SMALL SUBUNIT METHYLTRANSFERASE E"/>
    <property type="match status" value="1"/>
</dbReference>
<dbReference type="Gene3D" id="2.40.240.20">
    <property type="entry name" value="Hypothetical PUA domain-like, domain 1"/>
    <property type="match status" value="1"/>
</dbReference>
<keyword evidence="5 12" id="KW-0963">Cytoplasm</keyword>
<dbReference type="NCBIfam" id="NF008692">
    <property type="entry name" value="PRK11713.1-5"/>
    <property type="match status" value="1"/>
</dbReference>
<dbReference type="Pfam" id="PF04452">
    <property type="entry name" value="Methyltrans_RNA"/>
    <property type="match status" value="1"/>
</dbReference>
<evidence type="ECO:0000256" key="2">
    <source>
        <dbReference type="ARBA" id="ARBA00005528"/>
    </source>
</evidence>
<comment type="subcellular location">
    <subcellularLocation>
        <location evidence="1 12">Cytoplasm</location>
    </subcellularLocation>
</comment>
<evidence type="ECO:0000313" key="16">
    <source>
        <dbReference type="Proteomes" id="UP001595880"/>
    </source>
</evidence>
<proteinExistence type="inferred from homology"/>
<accession>A0ABV8W069</accession>
<dbReference type="NCBIfam" id="TIGR00046">
    <property type="entry name" value="RsmE family RNA methyltransferase"/>
    <property type="match status" value="1"/>
</dbReference>
<feature type="domain" description="Ribosomal RNA small subunit methyltransferase E methyltransferase" evidence="13">
    <location>
        <begin position="73"/>
        <end position="242"/>
    </location>
</feature>
<evidence type="ECO:0000256" key="4">
    <source>
        <dbReference type="ARBA" id="ARBA00013673"/>
    </source>
</evidence>
<evidence type="ECO:0000256" key="7">
    <source>
        <dbReference type="ARBA" id="ARBA00022603"/>
    </source>
</evidence>
<dbReference type="EC" id="2.1.1.193" evidence="3 12"/>
<dbReference type="PIRSF" id="PIRSF015601">
    <property type="entry name" value="MTase_slr0722"/>
    <property type="match status" value="1"/>
</dbReference>
<keyword evidence="16" id="KW-1185">Reference proteome</keyword>
<dbReference type="InterPro" id="IPR015947">
    <property type="entry name" value="PUA-like_sf"/>
</dbReference>
<evidence type="ECO:0000256" key="10">
    <source>
        <dbReference type="ARBA" id="ARBA00025699"/>
    </source>
</evidence>
<evidence type="ECO:0000256" key="1">
    <source>
        <dbReference type="ARBA" id="ARBA00004496"/>
    </source>
</evidence>
<comment type="similarity">
    <text evidence="2 12">Belongs to the RNA methyltransferase RsmE family.</text>
</comment>
<keyword evidence="9 12" id="KW-0949">S-adenosyl-L-methionine</keyword>
<evidence type="ECO:0000256" key="8">
    <source>
        <dbReference type="ARBA" id="ARBA00022679"/>
    </source>
</evidence>
<evidence type="ECO:0000256" key="12">
    <source>
        <dbReference type="PIRNR" id="PIRNR015601"/>
    </source>
</evidence>
<keyword evidence="7 12" id="KW-0489">Methyltransferase</keyword>
<gene>
    <name evidence="15" type="ORF">ACFOZ1_11800</name>
</gene>
<name>A0ABV8W069_9BACI</name>
<dbReference type="RefSeq" id="WP_390199523.1">
    <property type="nucleotide sequence ID" value="NZ_JBHSDV010000003.1"/>
</dbReference>
<evidence type="ECO:0000256" key="11">
    <source>
        <dbReference type="ARBA" id="ARBA00047944"/>
    </source>
</evidence>
<dbReference type="InterPro" id="IPR029028">
    <property type="entry name" value="Alpha/beta_knot_MTases"/>
</dbReference>
<sequence length="250" mass="28810">MQRYFVSADNWMEDEVHIVGEDVHHIVHVMRMDNGSEILCNHPNGNVCKAVIKEATNEKVVAKIQTYLDVKTDSPVHATIVQGLPKGDKWETILQKATELGVSEFIPFQAERSIVKWDKQKVAKKIERWHKIVKEASEQSHRNTIPIVNKVLELKEVITRYKDVKHKFFAYEDTAKTNHQTKLHDHFQSIHEGDSVMICIGPEGGFSNSEATFLIENDFQPIRLGPRILRTETAPLYVLSCLSYYLEEMR</sequence>
<evidence type="ECO:0000259" key="13">
    <source>
        <dbReference type="Pfam" id="PF04452"/>
    </source>
</evidence>
<dbReference type="InterPro" id="IPR046887">
    <property type="entry name" value="RsmE_PUA-like"/>
</dbReference>
<dbReference type="Pfam" id="PF20260">
    <property type="entry name" value="PUA_4"/>
    <property type="match status" value="1"/>
</dbReference>
<dbReference type="InterPro" id="IPR006700">
    <property type="entry name" value="RsmE"/>
</dbReference>
<dbReference type="InterPro" id="IPR029026">
    <property type="entry name" value="tRNA_m1G_MTases_N"/>
</dbReference>
<dbReference type="CDD" id="cd18084">
    <property type="entry name" value="RsmE-like"/>
    <property type="match status" value="1"/>
</dbReference>
<evidence type="ECO:0000256" key="5">
    <source>
        <dbReference type="ARBA" id="ARBA00022490"/>
    </source>
</evidence>
<evidence type="ECO:0000256" key="3">
    <source>
        <dbReference type="ARBA" id="ARBA00012328"/>
    </source>
</evidence>
<evidence type="ECO:0000313" key="15">
    <source>
        <dbReference type="EMBL" id="MFC4388483.1"/>
    </source>
</evidence>
<dbReference type="EMBL" id="JBHSDV010000003">
    <property type="protein sequence ID" value="MFC4388483.1"/>
    <property type="molecule type" value="Genomic_DNA"/>
</dbReference>
<comment type="function">
    <text evidence="10 12">Specifically methylates the N3 position of the uracil ring of uridine 1498 (m3U1498) in 16S rRNA. Acts on the fully assembled 30S ribosomal subunit.</text>
</comment>
<reference evidence="16" key="1">
    <citation type="journal article" date="2019" name="Int. J. Syst. Evol. Microbiol.">
        <title>The Global Catalogue of Microorganisms (GCM) 10K type strain sequencing project: providing services to taxonomists for standard genome sequencing and annotation.</title>
        <authorList>
            <consortium name="The Broad Institute Genomics Platform"/>
            <consortium name="The Broad Institute Genome Sequencing Center for Infectious Disease"/>
            <person name="Wu L."/>
            <person name="Ma J."/>
        </authorList>
    </citation>
    <scope>NUCLEOTIDE SEQUENCE [LARGE SCALE GENOMIC DNA]</scope>
    <source>
        <strain evidence="16">KACC 14058</strain>
    </source>
</reference>
<dbReference type="PANTHER" id="PTHR30027:SF3">
    <property type="entry name" value="16S RRNA (URACIL(1498)-N(3))-METHYLTRANSFERASE"/>
    <property type="match status" value="1"/>
</dbReference>
<organism evidence="15 16">
    <name type="scientific">Gracilibacillus marinus</name>
    <dbReference type="NCBI Taxonomy" id="630535"/>
    <lineage>
        <taxon>Bacteria</taxon>
        <taxon>Bacillati</taxon>
        <taxon>Bacillota</taxon>
        <taxon>Bacilli</taxon>
        <taxon>Bacillales</taxon>
        <taxon>Bacillaceae</taxon>
        <taxon>Gracilibacillus</taxon>
    </lineage>
</organism>
<evidence type="ECO:0000259" key="14">
    <source>
        <dbReference type="Pfam" id="PF20260"/>
    </source>
</evidence>
<dbReference type="SUPFAM" id="SSF88697">
    <property type="entry name" value="PUA domain-like"/>
    <property type="match status" value="1"/>
</dbReference>
<dbReference type="InterPro" id="IPR046886">
    <property type="entry name" value="RsmE_MTase_dom"/>
</dbReference>